<proteinExistence type="predicted"/>
<dbReference type="InterPro" id="IPR003744">
    <property type="entry name" value="YhhQ"/>
</dbReference>
<keyword evidence="3" id="KW-1185">Reference proteome</keyword>
<dbReference type="EMBL" id="BMYJ01000004">
    <property type="protein sequence ID" value="GHC52387.1"/>
    <property type="molecule type" value="Genomic_DNA"/>
</dbReference>
<keyword evidence="1" id="KW-0472">Membrane</keyword>
<gene>
    <name evidence="2" type="ORF">GCM10007315_13580</name>
</gene>
<organism evidence="2 3">
    <name type="scientific">Neogemmobacter tilapiae</name>
    <dbReference type="NCBI Taxonomy" id="875041"/>
    <lineage>
        <taxon>Bacteria</taxon>
        <taxon>Pseudomonadati</taxon>
        <taxon>Pseudomonadota</taxon>
        <taxon>Alphaproteobacteria</taxon>
        <taxon>Rhodobacterales</taxon>
        <taxon>Paracoccaceae</taxon>
        <taxon>Neogemmobacter</taxon>
    </lineage>
</organism>
<keyword evidence="1" id="KW-0812">Transmembrane</keyword>
<name>A0A918TJW0_9RHOB</name>
<evidence type="ECO:0000313" key="2">
    <source>
        <dbReference type="EMBL" id="GHC52387.1"/>
    </source>
</evidence>
<protein>
    <recommendedName>
        <fullName evidence="4">VUT family protein</fullName>
    </recommendedName>
</protein>
<feature type="transmembrane region" description="Helical" evidence="1">
    <location>
        <begin position="75"/>
        <end position="94"/>
    </location>
</feature>
<feature type="transmembrane region" description="Helical" evidence="1">
    <location>
        <begin position="12"/>
        <end position="32"/>
    </location>
</feature>
<accession>A0A918TJW0</accession>
<evidence type="ECO:0000256" key="1">
    <source>
        <dbReference type="SAM" id="Phobius"/>
    </source>
</evidence>
<feature type="transmembrane region" description="Helical" evidence="1">
    <location>
        <begin position="129"/>
        <end position="151"/>
    </location>
</feature>
<reference evidence="2" key="1">
    <citation type="journal article" date="2014" name="Int. J. Syst. Evol. Microbiol.">
        <title>Complete genome sequence of Corynebacterium casei LMG S-19264T (=DSM 44701T), isolated from a smear-ripened cheese.</title>
        <authorList>
            <consortium name="US DOE Joint Genome Institute (JGI-PGF)"/>
            <person name="Walter F."/>
            <person name="Albersmeier A."/>
            <person name="Kalinowski J."/>
            <person name="Ruckert C."/>
        </authorList>
    </citation>
    <scope>NUCLEOTIDE SEQUENCE</scope>
    <source>
        <strain evidence="2">KCTC 23310</strain>
    </source>
</reference>
<keyword evidence="1" id="KW-1133">Transmembrane helix</keyword>
<dbReference type="Proteomes" id="UP000638981">
    <property type="component" value="Unassembled WGS sequence"/>
</dbReference>
<feature type="transmembrane region" description="Helical" evidence="1">
    <location>
        <begin position="100"/>
        <end position="122"/>
    </location>
</feature>
<dbReference type="AlphaFoldDB" id="A0A918TJW0"/>
<evidence type="ECO:0008006" key="4">
    <source>
        <dbReference type="Google" id="ProtNLM"/>
    </source>
</evidence>
<dbReference type="Pfam" id="PF02592">
    <property type="entry name" value="Vut_1"/>
    <property type="match status" value="1"/>
</dbReference>
<feature type="transmembrane region" description="Helical" evidence="1">
    <location>
        <begin position="47"/>
        <end position="68"/>
    </location>
</feature>
<reference evidence="2" key="2">
    <citation type="submission" date="2020-09" db="EMBL/GenBank/DDBJ databases">
        <authorList>
            <person name="Sun Q."/>
            <person name="Kim S."/>
        </authorList>
    </citation>
    <scope>NUCLEOTIDE SEQUENCE</scope>
    <source>
        <strain evidence="2">KCTC 23310</strain>
    </source>
</reference>
<sequence length="191" mass="19739">MSPGPLNIGARSFGAILFVAFASTIPLSNWLISNVGTTCVPDGPCLIPVAPGILAPSGVLTIGAALVLRDLIHRYLGANWAIAAILVGGCVSLLTASQNLVIASVAAFMISEMLDFTVYVPLSRRNLSLAILVSGVVAAIADSVVFVLLAFGSLDHVTGQIIGKLWASIIVAMIVFAGTRRRAISRTDIGA</sequence>
<feature type="transmembrane region" description="Helical" evidence="1">
    <location>
        <begin position="157"/>
        <end position="177"/>
    </location>
</feature>
<evidence type="ECO:0000313" key="3">
    <source>
        <dbReference type="Proteomes" id="UP000638981"/>
    </source>
</evidence>
<comment type="caution">
    <text evidence="2">The sequence shown here is derived from an EMBL/GenBank/DDBJ whole genome shotgun (WGS) entry which is preliminary data.</text>
</comment>
<dbReference type="RefSeq" id="WP_189410898.1">
    <property type="nucleotide sequence ID" value="NZ_BMYJ01000004.1"/>
</dbReference>